<evidence type="ECO:0000256" key="3">
    <source>
        <dbReference type="ARBA" id="ARBA00012737"/>
    </source>
</evidence>
<dbReference type="InterPro" id="IPR014729">
    <property type="entry name" value="Rossmann-like_a/b/a_fold"/>
</dbReference>
<comment type="pathway">
    <text evidence="1">Amino-acid biosynthesis; L-asparagine biosynthesis; L-asparagine from L-aspartate (L-Gln route): step 1/1.</text>
</comment>
<evidence type="ECO:0000256" key="5">
    <source>
        <dbReference type="ARBA" id="ARBA00022840"/>
    </source>
</evidence>
<comment type="caution">
    <text evidence="11">The sequence shown here is derived from an EMBL/GenBank/DDBJ whole genome shotgun (WGS) entry which is preliminary data.</text>
</comment>
<evidence type="ECO:0000256" key="2">
    <source>
        <dbReference type="ARBA" id="ARBA00005752"/>
    </source>
</evidence>
<dbReference type="CDD" id="cd00712">
    <property type="entry name" value="AsnB"/>
    <property type="match status" value="1"/>
</dbReference>
<dbReference type="InterPro" id="IPR001962">
    <property type="entry name" value="Asn_synthase"/>
</dbReference>
<evidence type="ECO:0000313" key="11">
    <source>
        <dbReference type="EMBL" id="GGI79921.1"/>
    </source>
</evidence>
<dbReference type="GO" id="GO:0005524">
    <property type="term" value="F:ATP binding"/>
    <property type="evidence" value="ECO:0007669"/>
    <property type="project" value="UniProtKB-KW"/>
</dbReference>
<evidence type="ECO:0000256" key="4">
    <source>
        <dbReference type="ARBA" id="ARBA00022741"/>
    </source>
</evidence>
<dbReference type="PIRSF" id="PIRSF001589">
    <property type="entry name" value="Asn_synthetase_glu-h"/>
    <property type="match status" value="1"/>
</dbReference>
<dbReference type="SUPFAM" id="SSF56235">
    <property type="entry name" value="N-terminal nucleophile aminohydrolases (Ntn hydrolases)"/>
    <property type="match status" value="1"/>
</dbReference>
<dbReference type="Pfam" id="PF00733">
    <property type="entry name" value="Asn_synthase"/>
    <property type="match status" value="1"/>
</dbReference>
<dbReference type="InterPro" id="IPR006426">
    <property type="entry name" value="Asn_synth_AEB"/>
</dbReference>
<keyword evidence="12" id="KW-1185">Reference proteome</keyword>
<organism evidence="11 12">
    <name type="scientific">Legionella impletisoli</name>
    <dbReference type="NCBI Taxonomy" id="343510"/>
    <lineage>
        <taxon>Bacteria</taxon>
        <taxon>Pseudomonadati</taxon>
        <taxon>Pseudomonadota</taxon>
        <taxon>Gammaproteobacteria</taxon>
        <taxon>Legionellales</taxon>
        <taxon>Legionellaceae</taxon>
        <taxon>Legionella</taxon>
    </lineage>
</organism>
<dbReference type="InterPro" id="IPR051786">
    <property type="entry name" value="ASN_synthetase/amidase"/>
</dbReference>
<feature type="domain" description="Glutamine amidotransferase type-2" evidence="10">
    <location>
        <begin position="2"/>
        <end position="212"/>
    </location>
</feature>
<dbReference type="NCBIfam" id="TIGR01536">
    <property type="entry name" value="asn_synth_AEB"/>
    <property type="match status" value="1"/>
</dbReference>
<evidence type="ECO:0000256" key="7">
    <source>
        <dbReference type="ARBA" id="ARBA00048741"/>
    </source>
</evidence>
<dbReference type="PANTHER" id="PTHR43284">
    <property type="entry name" value="ASPARAGINE SYNTHETASE (GLUTAMINE-HYDROLYZING)"/>
    <property type="match status" value="1"/>
</dbReference>
<dbReference type="Proteomes" id="UP000630149">
    <property type="component" value="Unassembled WGS sequence"/>
</dbReference>
<keyword evidence="8" id="KW-0028">Amino-acid biosynthesis</keyword>
<dbReference type="PANTHER" id="PTHR43284:SF1">
    <property type="entry name" value="ASPARAGINE SYNTHETASE"/>
    <property type="match status" value="1"/>
</dbReference>
<dbReference type="SUPFAM" id="SSF52402">
    <property type="entry name" value="Adenine nucleotide alpha hydrolases-like"/>
    <property type="match status" value="1"/>
</dbReference>
<feature type="active site" description="For GATase activity" evidence="8">
    <location>
        <position position="2"/>
    </location>
</feature>
<sequence>MCGIAGIFNLKKNTIDNLVNKLSVMNDLLAHRGPDDEGIWTNQEQSIGLAHRRLSIIDLSTHAHQPMVSQTGDVIVYNGELYNHIELRKSLSPHWTFVSNSDTEVILAAYKVFGVECVKHFKGMFAFAIWDGEKLFCARDHFGIKPFYYTRLKNEFIFASESKALMPFLPEIKTNRKAFVEYITFQYPMGEETLFCDVLQLEPAHAMLITPEKQKIWRYWDVHYHIDYDHTQTYFANRLEEIIHESIQVHLRADVNLGAYVSGGVDSSLIGILATREKNQSLPFFHGRFLEDKSYDESEYAQYAAQKCGTKLHVRDITAREFQEHFSKIIYHMDFPVAGPGVFPQYMVSEMAAQQVKVVLGGQGGDEIFGGYARYVIAYFEQCMKAAIEGNYKKGNFVVTAESIIPNLEVLNAYKPLLKRFWSKGLFEPLESRYFALVDRGADLDGEVTLTSVERDQVYSQFLNVFNTAKFEKAESYFDSMTHFDFKCLLPGLLHVEDRVSMAHGLESRVPFLYAPLIEFMATIPANIKFKDGRMKHLLKQTYSDVLPSQIVNRKDKMGFPVPLTEWMQGELKEYIYDILAAGNSRKDGFIDYQKIIQNFNKTGKFSRKTWGFLCYEIWQQQFHDQAYRFKSLLSNKTRADSSSHVAHATA</sequence>
<dbReference type="GO" id="GO:0006529">
    <property type="term" value="P:asparagine biosynthetic process"/>
    <property type="evidence" value="ECO:0007669"/>
    <property type="project" value="UniProtKB-KW"/>
</dbReference>
<feature type="binding site" evidence="9">
    <location>
        <position position="102"/>
    </location>
    <ligand>
        <name>L-glutamine</name>
        <dbReference type="ChEBI" id="CHEBI:58359"/>
    </ligand>
</feature>
<dbReference type="CDD" id="cd01991">
    <property type="entry name" value="Asn_synthase_B_C"/>
    <property type="match status" value="1"/>
</dbReference>
<dbReference type="AlphaFoldDB" id="A0A917JRB6"/>
<keyword evidence="5 9" id="KW-0067">ATP-binding</keyword>
<dbReference type="Gene3D" id="3.60.20.10">
    <property type="entry name" value="Glutamine Phosphoribosylpyrophosphate, subunit 1, domain 1"/>
    <property type="match status" value="1"/>
</dbReference>
<dbReference type="InterPro" id="IPR029055">
    <property type="entry name" value="Ntn_hydrolases_N"/>
</dbReference>
<dbReference type="RefSeq" id="WP_131775926.1">
    <property type="nucleotide sequence ID" value="NZ_BMOB01000002.1"/>
</dbReference>
<dbReference type="InterPro" id="IPR017932">
    <property type="entry name" value="GATase_2_dom"/>
</dbReference>
<evidence type="ECO:0000313" key="12">
    <source>
        <dbReference type="Proteomes" id="UP000630149"/>
    </source>
</evidence>
<dbReference type="Gene3D" id="3.40.50.620">
    <property type="entry name" value="HUPs"/>
    <property type="match status" value="1"/>
</dbReference>
<reference evidence="11" key="2">
    <citation type="submission" date="2020-09" db="EMBL/GenBank/DDBJ databases">
        <authorList>
            <person name="Sun Q."/>
            <person name="Ohkuma M."/>
        </authorList>
    </citation>
    <scope>NUCLEOTIDE SEQUENCE</scope>
    <source>
        <strain evidence="11">JCM 13919</strain>
    </source>
</reference>
<dbReference type="GO" id="GO:0004066">
    <property type="term" value="F:asparagine synthase (glutamine-hydrolyzing) activity"/>
    <property type="evidence" value="ECO:0007669"/>
    <property type="project" value="UniProtKB-EC"/>
</dbReference>
<evidence type="ECO:0000256" key="9">
    <source>
        <dbReference type="PIRSR" id="PIRSR001589-2"/>
    </source>
</evidence>
<keyword evidence="8" id="KW-0061">Asparagine biosynthesis</keyword>
<dbReference type="Pfam" id="PF13537">
    <property type="entry name" value="GATase_7"/>
    <property type="match status" value="1"/>
</dbReference>
<reference evidence="11" key="1">
    <citation type="journal article" date="2014" name="Int. J. Syst. Evol. Microbiol.">
        <title>Complete genome sequence of Corynebacterium casei LMG S-19264T (=DSM 44701T), isolated from a smear-ripened cheese.</title>
        <authorList>
            <consortium name="US DOE Joint Genome Institute (JGI-PGF)"/>
            <person name="Walter F."/>
            <person name="Albersmeier A."/>
            <person name="Kalinowski J."/>
            <person name="Ruckert C."/>
        </authorList>
    </citation>
    <scope>NUCLEOTIDE SEQUENCE</scope>
    <source>
        <strain evidence="11">JCM 13919</strain>
    </source>
</reference>
<evidence type="ECO:0000256" key="1">
    <source>
        <dbReference type="ARBA" id="ARBA00005187"/>
    </source>
</evidence>
<accession>A0A917JRB6</accession>
<gene>
    <name evidence="11" type="primary">wbmI</name>
    <name evidence="11" type="ORF">GCM10007966_05520</name>
</gene>
<dbReference type="PROSITE" id="PS51278">
    <property type="entry name" value="GATASE_TYPE_2"/>
    <property type="match status" value="1"/>
</dbReference>
<proteinExistence type="inferred from homology"/>
<evidence type="ECO:0000256" key="8">
    <source>
        <dbReference type="PIRSR" id="PIRSR001589-1"/>
    </source>
</evidence>
<dbReference type="InterPro" id="IPR033738">
    <property type="entry name" value="AsnB_N"/>
</dbReference>
<dbReference type="GO" id="GO:0005829">
    <property type="term" value="C:cytosol"/>
    <property type="evidence" value="ECO:0007669"/>
    <property type="project" value="TreeGrafter"/>
</dbReference>
<name>A0A917JRB6_9GAMM</name>
<comment type="similarity">
    <text evidence="2">Belongs to the asparagine synthetase family.</text>
</comment>
<evidence type="ECO:0000259" key="10">
    <source>
        <dbReference type="PROSITE" id="PS51278"/>
    </source>
</evidence>
<keyword evidence="4 9" id="KW-0547">Nucleotide-binding</keyword>
<dbReference type="EC" id="6.3.5.4" evidence="3"/>
<comment type="catalytic activity">
    <reaction evidence="7">
        <text>L-aspartate + L-glutamine + ATP + H2O = L-asparagine + L-glutamate + AMP + diphosphate + H(+)</text>
        <dbReference type="Rhea" id="RHEA:12228"/>
        <dbReference type="ChEBI" id="CHEBI:15377"/>
        <dbReference type="ChEBI" id="CHEBI:15378"/>
        <dbReference type="ChEBI" id="CHEBI:29985"/>
        <dbReference type="ChEBI" id="CHEBI:29991"/>
        <dbReference type="ChEBI" id="CHEBI:30616"/>
        <dbReference type="ChEBI" id="CHEBI:33019"/>
        <dbReference type="ChEBI" id="CHEBI:58048"/>
        <dbReference type="ChEBI" id="CHEBI:58359"/>
        <dbReference type="ChEBI" id="CHEBI:456215"/>
        <dbReference type="EC" id="6.3.5.4"/>
    </reaction>
</comment>
<dbReference type="EMBL" id="BMOB01000002">
    <property type="protein sequence ID" value="GGI79921.1"/>
    <property type="molecule type" value="Genomic_DNA"/>
</dbReference>
<protein>
    <recommendedName>
        <fullName evidence="3">asparagine synthase (glutamine-hydrolyzing)</fullName>
        <ecNumber evidence="3">6.3.5.4</ecNumber>
    </recommendedName>
</protein>
<evidence type="ECO:0000256" key="6">
    <source>
        <dbReference type="ARBA" id="ARBA00022962"/>
    </source>
</evidence>
<keyword evidence="6 8" id="KW-0315">Glutamine amidotransferase</keyword>
<dbReference type="OrthoDB" id="9763290at2"/>